<dbReference type="AlphaFoldDB" id="A0A0C3L0X0"/>
<dbReference type="Proteomes" id="UP000054248">
    <property type="component" value="Unassembled WGS sequence"/>
</dbReference>
<dbReference type="HOGENOM" id="CLU_2833030_0_0_1"/>
<keyword evidence="2" id="KW-1185">Reference proteome</keyword>
<protein>
    <submittedName>
        <fullName evidence="1">Uncharacterized protein</fullName>
    </submittedName>
</protein>
<evidence type="ECO:0000313" key="1">
    <source>
        <dbReference type="EMBL" id="KIO15347.1"/>
    </source>
</evidence>
<proteinExistence type="predicted"/>
<name>A0A0C3L0X0_9AGAM</name>
<accession>A0A0C3L0X0</accession>
<organism evidence="1 2">
    <name type="scientific">Tulasnella calospora MUT 4182</name>
    <dbReference type="NCBI Taxonomy" id="1051891"/>
    <lineage>
        <taxon>Eukaryota</taxon>
        <taxon>Fungi</taxon>
        <taxon>Dikarya</taxon>
        <taxon>Basidiomycota</taxon>
        <taxon>Agaricomycotina</taxon>
        <taxon>Agaricomycetes</taxon>
        <taxon>Cantharellales</taxon>
        <taxon>Tulasnellaceae</taxon>
        <taxon>Tulasnella</taxon>
    </lineage>
</organism>
<reference evidence="2" key="2">
    <citation type="submission" date="2015-01" db="EMBL/GenBank/DDBJ databases">
        <title>Evolutionary Origins and Diversification of the Mycorrhizal Mutualists.</title>
        <authorList>
            <consortium name="DOE Joint Genome Institute"/>
            <consortium name="Mycorrhizal Genomics Consortium"/>
            <person name="Kohler A."/>
            <person name="Kuo A."/>
            <person name="Nagy L.G."/>
            <person name="Floudas D."/>
            <person name="Copeland A."/>
            <person name="Barry K.W."/>
            <person name="Cichocki N."/>
            <person name="Veneault-Fourrey C."/>
            <person name="LaButti K."/>
            <person name="Lindquist E.A."/>
            <person name="Lipzen A."/>
            <person name="Lundell T."/>
            <person name="Morin E."/>
            <person name="Murat C."/>
            <person name="Riley R."/>
            <person name="Ohm R."/>
            <person name="Sun H."/>
            <person name="Tunlid A."/>
            <person name="Henrissat B."/>
            <person name="Grigoriev I.V."/>
            <person name="Hibbett D.S."/>
            <person name="Martin F."/>
        </authorList>
    </citation>
    <scope>NUCLEOTIDE SEQUENCE [LARGE SCALE GENOMIC DNA]</scope>
    <source>
        <strain evidence="2">MUT 4182</strain>
    </source>
</reference>
<sequence length="66" mass="6811">MVQGPAEKKAGAEIVANIFSSQAPGCSGGVAPTLPNSPYHGHPPFSADAAINLGTYQQIQQIPEHL</sequence>
<dbReference type="EMBL" id="KN824188">
    <property type="protein sequence ID" value="KIO15347.1"/>
    <property type="molecule type" value="Genomic_DNA"/>
</dbReference>
<evidence type="ECO:0000313" key="2">
    <source>
        <dbReference type="Proteomes" id="UP000054248"/>
    </source>
</evidence>
<gene>
    <name evidence="1" type="ORF">M407DRAFT_35101</name>
</gene>
<reference evidence="1 2" key="1">
    <citation type="submission" date="2014-04" db="EMBL/GenBank/DDBJ databases">
        <authorList>
            <consortium name="DOE Joint Genome Institute"/>
            <person name="Kuo A."/>
            <person name="Girlanda M."/>
            <person name="Perotto S."/>
            <person name="Kohler A."/>
            <person name="Nagy L.G."/>
            <person name="Floudas D."/>
            <person name="Copeland A."/>
            <person name="Barry K.W."/>
            <person name="Cichocki N."/>
            <person name="Veneault-Fourrey C."/>
            <person name="LaButti K."/>
            <person name="Lindquist E.A."/>
            <person name="Lipzen A."/>
            <person name="Lundell T."/>
            <person name="Morin E."/>
            <person name="Murat C."/>
            <person name="Sun H."/>
            <person name="Tunlid A."/>
            <person name="Henrissat B."/>
            <person name="Grigoriev I.V."/>
            <person name="Hibbett D.S."/>
            <person name="Martin F."/>
            <person name="Nordberg H.P."/>
            <person name="Cantor M.N."/>
            <person name="Hua S.X."/>
        </authorList>
    </citation>
    <scope>NUCLEOTIDE SEQUENCE [LARGE SCALE GENOMIC DNA]</scope>
    <source>
        <strain evidence="1 2">MUT 4182</strain>
    </source>
</reference>